<dbReference type="AlphaFoldDB" id="J3PI81"/>
<evidence type="ECO:0000256" key="5">
    <source>
        <dbReference type="RuleBase" id="RU369086"/>
    </source>
</evidence>
<dbReference type="VEuPathDB" id="FungiDB:GGTG_13209"/>
<dbReference type="HOGENOM" id="CLU_036411_2_1_1"/>
<dbReference type="CDD" id="cd04328">
    <property type="entry name" value="RNAP_I_Rpa43_N"/>
    <property type="match status" value="1"/>
</dbReference>
<evidence type="ECO:0000313" key="10">
    <source>
        <dbReference type="Proteomes" id="UP000006039"/>
    </source>
</evidence>
<dbReference type="Gene3D" id="2.40.50.1060">
    <property type="match status" value="1"/>
</dbReference>
<gene>
    <name evidence="9" type="primary">20353667</name>
    <name evidence="8" type="ORF">GGTG_13209</name>
</gene>
<dbReference type="InterPro" id="IPR045113">
    <property type="entry name" value="Rpb7-like"/>
</dbReference>
<dbReference type="EnsemblFungi" id="EJT69593">
    <property type="protein sequence ID" value="EJT69593"/>
    <property type="gene ID" value="GGTG_13209"/>
</dbReference>
<keyword evidence="3 5" id="KW-0804">Transcription</keyword>
<accession>J3PI81</accession>
<dbReference type="Proteomes" id="UP000006039">
    <property type="component" value="Unassembled WGS sequence"/>
</dbReference>
<dbReference type="OrthoDB" id="10250504at2759"/>
<evidence type="ECO:0000313" key="9">
    <source>
        <dbReference type="EnsemblFungi" id="EJT69593"/>
    </source>
</evidence>
<reference evidence="9" key="4">
    <citation type="journal article" date="2015" name="G3 (Bethesda)">
        <title>Genome sequences of three phytopathogenic species of the Magnaporthaceae family of fungi.</title>
        <authorList>
            <person name="Okagaki L.H."/>
            <person name="Nunes C.C."/>
            <person name="Sailsbery J."/>
            <person name="Clay B."/>
            <person name="Brown D."/>
            <person name="John T."/>
            <person name="Oh Y."/>
            <person name="Young N."/>
            <person name="Fitzgerald M."/>
            <person name="Haas B.J."/>
            <person name="Zeng Q."/>
            <person name="Young S."/>
            <person name="Adiconis X."/>
            <person name="Fan L."/>
            <person name="Levin J.Z."/>
            <person name="Mitchell T.K."/>
            <person name="Okubara P.A."/>
            <person name="Farman M.L."/>
            <person name="Kohn L.M."/>
            <person name="Birren B."/>
            <person name="Ma L.-J."/>
            <person name="Dean R.A."/>
        </authorList>
    </citation>
    <scope>NUCLEOTIDE SEQUENCE</scope>
    <source>
        <strain evidence="9">R3-111a-1</strain>
    </source>
</reference>
<dbReference type="InterPro" id="IPR036898">
    <property type="entry name" value="RNA_pol_Rpb7-like_N_sf"/>
</dbReference>
<keyword evidence="10" id="KW-1185">Reference proteome</keyword>
<proteinExistence type="predicted"/>
<keyword evidence="2 5" id="KW-0240">DNA-directed RNA polymerase</keyword>
<comment type="function">
    <text evidence="5">DNA-dependent RNA polymerase which catalyzes the transcription of DNA into RNA using the four ribonucleoside triphosphates as substrates.</text>
</comment>
<reference evidence="8" key="2">
    <citation type="submission" date="2010-07" db="EMBL/GenBank/DDBJ databases">
        <authorList>
            <consortium name="The Broad Institute Genome Sequencing Platform"/>
            <consortium name="Broad Institute Genome Sequencing Center for Infectious Disease"/>
            <person name="Ma L.-J."/>
            <person name="Dead R."/>
            <person name="Young S."/>
            <person name="Zeng Q."/>
            <person name="Koehrsen M."/>
            <person name="Alvarado L."/>
            <person name="Berlin A."/>
            <person name="Chapman S.B."/>
            <person name="Chen Z."/>
            <person name="Freedman E."/>
            <person name="Gellesch M."/>
            <person name="Goldberg J."/>
            <person name="Griggs A."/>
            <person name="Gujja S."/>
            <person name="Heilman E.R."/>
            <person name="Heiman D."/>
            <person name="Hepburn T."/>
            <person name="Howarth C."/>
            <person name="Jen D."/>
            <person name="Larson L."/>
            <person name="Mehta T."/>
            <person name="Neiman D."/>
            <person name="Pearson M."/>
            <person name="Roberts A."/>
            <person name="Saif S."/>
            <person name="Shea T."/>
            <person name="Shenoy N."/>
            <person name="Sisk P."/>
            <person name="Stolte C."/>
            <person name="Sykes S."/>
            <person name="Walk T."/>
            <person name="White J."/>
            <person name="Yandava C."/>
            <person name="Haas B."/>
            <person name="Nusbaum C."/>
            <person name="Birren B."/>
        </authorList>
    </citation>
    <scope>NUCLEOTIDE SEQUENCE</scope>
    <source>
        <strain evidence="8">R3-111a-1</strain>
    </source>
</reference>
<protein>
    <recommendedName>
        <fullName evidence="5">DNA-directed RNA polymerase subunit</fullName>
    </recommendedName>
</protein>
<reference evidence="10" key="1">
    <citation type="submission" date="2010-07" db="EMBL/GenBank/DDBJ databases">
        <title>The genome sequence of Gaeumannomyces graminis var. tritici strain R3-111a-1.</title>
        <authorList>
            <consortium name="The Broad Institute Genome Sequencing Platform"/>
            <person name="Ma L.-J."/>
            <person name="Dead R."/>
            <person name="Young S."/>
            <person name="Zeng Q."/>
            <person name="Koehrsen M."/>
            <person name="Alvarado L."/>
            <person name="Berlin A."/>
            <person name="Chapman S.B."/>
            <person name="Chen Z."/>
            <person name="Freedman E."/>
            <person name="Gellesch M."/>
            <person name="Goldberg J."/>
            <person name="Griggs A."/>
            <person name="Gujja S."/>
            <person name="Heilman E.R."/>
            <person name="Heiman D."/>
            <person name="Hepburn T."/>
            <person name="Howarth C."/>
            <person name="Jen D."/>
            <person name="Larson L."/>
            <person name="Mehta T."/>
            <person name="Neiman D."/>
            <person name="Pearson M."/>
            <person name="Roberts A."/>
            <person name="Saif S."/>
            <person name="Shea T."/>
            <person name="Shenoy N."/>
            <person name="Sisk P."/>
            <person name="Stolte C."/>
            <person name="Sykes S."/>
            <person name="Walk T."/>
            <person name="White J."/>
            <person name="Yandava C."/>
            <person name="Haas B."/>
            <person name="Nusbaum C."/>
            <person name="Birren B."/>
        </authorList>
    </citation>
    <scope>NUCLEOTIDE SEQUENCE [LARGE SCALE GENOMIC DNA]</scope>
    <source>
        <strain evidence="10">R3-111a-1</strain>
    </source>
</reference>
<evidence type="ECO:0000256" key="1">
    <source>
        <dbReference type="ARBA" id="ARBA00004123"/>
    </source>
</evidence>
<dbReference type="RefSeq" id="XP_009229378.1">
    <property type="nucleotide sequence ID" value="XM_009231114.1"/>
</dbReference>
<dbReference type="GO" id="GO:0006352">
    <property type="term" value="P:DNA-templated transcription initiation"/>
    <property type="evidence" value="ECO:0007669"/>
    <property type="project" value="UniProtKB-UniRule"/>
</dbReference>
<dbReference type="InterPro" id="IPR041178">
    <property type="entry name" value="RPA43_OB"/>
</dbReference>
<dbReference type="Pfam" id="PF17875">
    <property type="entry name" value="RPA43_OB"/>
    <property type="match status" value="1"/>
</dbReference>
<dbReference type="GeneID" id="20353667"/>
<evidence type="ECO:0000256" key="3">
    <source>
        <dbReference type="ARBA" id="ARBA00023163"/>
    </source>
</evidence>
<evidence type="ECO:0000313" key="8">
    <source>
        <dbReference type="EMBL" id="EJT69593.1"/>
    </source>
</evidence>
<feature type="compositionally biased region" description="Acidic residues" evidence="6">
    <location>
        <begin position="164"/>
        <end position="173"/>
    </location>
</feature>
<dbReference type="PANTHER" id="PTHR12709">
    <property type="entry name" value="DNA-DIRECTED RNA POLYMERASE II, III"/>
    <property type="match status" value="1"/>
</dbReference>
<evidence type="ECO:0000256" key="2">
    <source>
        <dbReference type="ARBA" id="ARBA00022478"/>
    </source>
</evidence>
<feature type="compositionally biased region" description="Basic residues" evidence="6">
    <location>
        <begin position="65"/>
        <end position="76"/>
    </location>
</feature>
<dbReference type="Gene3D" id="3.30.1490.120">
    <property type="entry name" value="RNA polymerase Rpb7-like, N-terminal domain"/>
    <property type="match status" value="1"/>
</dbReference>
<dbReference type="GO" id="GO:0005736">
    <property type="term" value="C:RNA polymerase I complex"/>
    <property type="evidence" value="ECO:0007669"/>
    <property type="project" value="TreeGrafter"/>
</dbReference>
<reference evidence="8" key="3">
    <citation type="submission" date="2010-09" db="EMBL/GenBank/DDBJ databases">
        <title>Annotation of Gaeumannomyces graminis var. tritici R3-111a-1.</title>
        <authorList>
            <consortium name="The Broad Institute Genome Sequencing Platform"/>
            <person name="Ma L.-J."/>
            <person name="Dead R."/>
            <person name="Young S.K."/>
            <person name="Zeng Q."/>
            <person name="Gargeya S."/>
            <person name="Fitzgerald M."/>
            <person name="Haas B."/>
            <person name="Abouelleil A."/>
            <person name="Alvarado L."/>
            <person name="Arachchi H.M."/>
            <person name="Berlin A."/>
            <person name="Brown A."/>
            <person name="Chapman S.B."/>
            <person name="Chen Z."/>
            <person name="Dunbar C."/>
            <person name="Freedman E."/>
            <person name="Gearin G."/>
            <person name="Gellesch M."/>
            <person name="Goldberg J."/>
            <person name="Griggs A."/>
            <person name="Gujja S."/>
            <person name="Heiman D."/>
            <person name="Howarth C."/>
            <person name="Larson L."/>
            <person name="Lui A."/>
            <person name="MacDonald P.J.P."/>
            <person name="Mehta T."/>
            <person name="Montmayeur A."/>
            <person name="Murphy C."/>
            <person name="Neiman D."/>
            <person name="Pearson M."/>
            <person name="Priest M."/>
            <person name="Roberts A."/>
            <person name="Saif S."/>
            <person name="Shea T."/>
            <person name="Shenoy N."/>
            <person name="Sisk P."/>
            <person name="Stolte C."/>
            <person name="Sykes S."/>
            <person name="Yandava C."/>
            <person name="Wortman J."/>
            <person name="Nusbaum C."/>
            <person name="Birren B."/>
        </authorList>
    </citation>
    <scope>NUCLEOTIDE SEQUENCE</scope>
    <source>
        <strain evidence="8">R3-111a-1</strain>
    </source>
</reference>
<dbReference type="PANTHER" id="PTHR12709:SF5">
    <property type="entry name" value="DNA-DIRECTED RNA POLYMERASE I SUBUNIT RPA43"/>
    <property type="match status" value="1"/>
</dbReference>
<evidence type="ECO:0000256" key="6">
    <source>
        <dbReference type="SAM" id="MobiDB-lite"/>
    </source>
</evidence>
<feature type="region of interest" description="Disordered" evidence="6">
    <location>
        <begin position="1"/>
        <end position="173"/>
    </location>
</feature>
<reference evidence="9" key="5">
    <citation type="submission" date="2018-04" db="UniProtKB">
        <authorList>
            <consortium name="EnsemblFungi"/>
        </authorList>
    </citation>
    <scope>IDENTIFICATION</scope>
    <source>
        <strain evidence="9">R3-111a-1</strain>
    </source>
</reference>
<keyword evidence="4 5" id="KW-0539">Nucleus</keyword>
<dbReference type="InterPro" id="IPR041901">
    <property type="entry name" value="RNAP_I_Rpa43_N"/>
</dbReference>
<feature type="compositionally biased region" description="Basic residues" evidence="6">
    <location>
        <begin position="16"/>
        <end position="25"/>
    </location>
</feature>
<dbReference type="GO" id="GO:0006362">
    <property type="term" value="P:transcription elongation by RNA polymerase I"/>
    <property type="evidence" value="ECO:0007669"/>
    <property type="project" value="TreeGrafter"/>
</dbReference>
<dbReference type="EMBL" id="GL385404">
    <property type="protein sequence ID" value="EJT69593.1"/>
    <property type="molecule type" value="Genomic_DNA"/>
</dbReference>
<feature type="region of interest" description="Disordered" evidence="6">
    <location>
        <begin position="368"/>
        <end position="389"/>
    </location>
</feature>
<dbReference type="eggNOG" id="KOG4134">
    <property type="taxonomic scope" value="Eukaryota"/>
</dbReference>
<feature type="region of interest" description="Disordered" evidence="6">
    <location>
        <begin position="454"/>
        <end position="509"/>
    </location>
</feature>
<name>J3PI81_GAET3</name>
<feature type="compositionally biased region" description="Acidic residues" evidence="6">
    <location>
        <begin position="117"/>
        <end position="131"/>
    </location>
</feature>
<sequence length="509" mass="56961">MPSAVDTEAPTASRKLDKKSKKEKKRVRDDEESTTPRKHKRSKSEAVPAVEVTEQNTDEEATRPKKDKKKKKHRKSKDVTDPVAPEPEPADTEVVPETPIKAKKPQKEKRRNKESAEDQPEAVGEPEEGADVEVPQKKKRSRRKPQADEIAQSPQPQDARDNSGEPDNDGMDVDDIAVQAAGGVLQPAHAPANPVFPFVTQTVSLYVPLFPSGFDQPLTKVAEQHLKPLLNHYSPLLKGVLLDYRHVTLAETPTRADPRAPPTDRTPTVLVCRDEYAVGFGWLTAEVYLFRPRRGAWMEGTVNLHSEGHLGVVCWGRFNASLEARRVPRGWRFVDVVQRAEDAKKARFRNAGKKTAAAVADDASVASWQVNGQDGPNNNNNEDEAPEDLENSLQQMHATGYWIDAEGRRVQGKLRFRIKNYDVGTAGDHGYISIEGTMLDEDAERALLAKEKERERARRVRNNRSGMLTREMRPVPKFSVTNFGPEDDEDDGPKKQPMYFASRPGTPDD</sequence>
<dbReference type="STRING" id="644352.J3PI81"/>
<evidence type="ECO:0000256" key="4">
    <source>
        <dbReference type="ARBA" id="ARBA00023242"/>
    </source>
</evidence>
<dbReference type="FunCoup" id="J3PI81">
    <property type="interactions" value="255"/>
</dbReference>
<evidence type="ECO:0000259" key="7">
    <source>
        <dbReference type="Pfam" id="PF17875"/>
    </source>
</evidence>
<comment type="subcellular location">
    <subcellularLocation>
        <location evidence="1 5">Nucleus</location>
    </subcellularLocation>
</comment>
<feature type="compositionally biased region" description="Basic residues" evidence="6">
    <location>
        <begin position="101"/>
        <end position="110"/>
    </location>
</feature>
<organism evidence="8">
    <name type="scientific">Gaeumannomyces tritici (strain R3-111a-1)</name>
    <name type="common">Wheat and barley take-all root rot fungus</name>
    <name type="synonym">Gaeumannomyces graminis var. tritici</name>
    <dbReference type="NCBI Taxonomy" id="644352"/>
    <lineage>
        <taxon>Eukaryota</taxon>
        <taxon>Fungi</taxon>
        <taxon>Dikarya</taxon>
        <taxon>Ascomycota</taxon>
        <taxon>Pezizomycotina</taxon>
        <taxon>Sordariomycetes</taxon>
        <taxon>Sordariomycetidae</taxon>
        <taxon>Magnaporthales</taxon>
        <taxon>Magnaporthaceae</taxon>
        <taxon>Gaeumannomyces</taxon>
    </lineage>
</organism>
<feature type="domain" description="RPA43 OB" evidence="7">
    <location>
        <begin position="292"/>
        <end position="439"/>
    </location>
</feature>